<evidence type="ECO:0000256" key="1">
    <source>
        <dbReference type="SAM" id="Coils"/>
    </source>
</evidence>
<dbReference type="EMBL" id="NRDI02000020">
    <property type="protein sequence ID" value="KAI1509599.1"/>
    <property type="molecule type" value="Genomic_DNA"/>
</dbReference>
<reference evidence="4" key="4">
    <citation type="journal article" date="2022" name="Microb. Genom.">
        <title>A global pangenome for the wheat fungal pathogen Pyrenophora tritici-repentis and prediction of effector protein structural homology.</title>
        <authorList>
            <person name="Moolhuijzen P.M."/>
            <person name="See P.T."/>
            <person name="Shi G."/>
            <person name="Powell H.R."/>
            <person name="Cockram J."/>
            <person name="Jorgensen L.N."/>
            <person name="Benslimane H."/>
            <person name="Strelkov S.E."/>
            <person name="Turner J."/>
            <person name="Liu Z."/>
            <person name="Moffat C.S."/>
        </authorList>
    </citation>
    <scope>NUCLEOTIDE SEQUENCE [LARGE SCALE GENOMIC DNA]</scope>
</reference>
<dbReference type="EMBL" id="NQIK02000003">
    <property type="protein sequence ID" value="KAF7572586.1"/>
    <property type="molecule type" value="Genomic_DNA"/>
</dbReference>
<evidence type="ECO:0000313" key="2">
    <source>
        <dbReference type="EMBL" id="KAF7572586.1"/>
    </source>
</evidence>
<dbReference type="OrthoDB" id="3695700at2759"/>
<comment type="caution">
    <text evidence="3">The sequence shown here is derived from an EMBL/GenBank/DDBJ whole genome shotgun (WGS) entry which is preliminary data.</text>
</comment>
<reference evidence="3" key="2">
    <citation type="submission" date="2021-05" db="EMBL/GenBank/DDBJ databases">
        <authorList>
            <person name="Moolhuijzen P.M."/>
            <person name="Moffat C.S."/>
        </authorList>
    </citation>
    <scope>NUCLEOTIDE SEQUENCE</scope>
    <source>
        <strain evidence="3">86-124</strain>
    </source>
</reference>
<sequence length="146" mass="16808">MRCKVPGTIDKTYVDTLLSHKRKRTDEDESELLRLRNDRVNLLVQYQTLNKENAKLEQKIKEHEETIDKTATALTIYAEAMEACKPIILDAMESKFLAEMRGSNADDEARMAKAKEKAEAEYKTKFEVSEITVHAPVFVRNRGMDD</sequence>
<feature type="coiled-coil region" evidence="1">
    <location>
        <begin position="32"/>
        <end position="73"/>
    </location>
</feature>
<protein>
    <submittedName>
        <fullName evidence="2">Filament domain containing protein</fullName>
    </submittedName>
</protein>
<reference evidence="2" key="1">
    <citation type="journal article" date="2018" name="BMC Genomics">
        <title>Comparative genomics of the wheat fungal pathogen Pyrenophora tritici-repentis reveals chromosomal variations and genome plasticity.</title>
        <authorList>
            <person name="Moolhuijzen P."/>
            <person name="See P.T."/>
            <person name="Hane J.K."/>
            <person name="Shi G."/>
            <person name="Liu Z."/>
            <person name="Oliver R.P."/>
            <person name="Moffat C.S."/>
        </authorList>
    </citation>
    <scope>NUCLEOTIDE SEQUENCE [LARGE SCALE GENOMIC DNA]</scope>
    <source>
        <strain evidence="2">M4</strain>
    </source>
</reference>
<keyword evidence="4" id="KW-1185">Reference proteome</keyword>
<gene>
    <name evidence="3" type="ORF">Ptr86124_011679</name>
    <name evidence="2" type="ORF">PtrM4_074910</name>
</gene>
<dbReference type="Proteomes" id="UP000245464">
    <property type="component" value="Chromosome 3"/>
</dbReference>
<reference evidence="3" key="3">
    <citation type="journal article" date="2022" name="bioRxiv">
        <title>A global pangenome for the wheat fungal pathogen Pyrenophora tritici-repentis and prediction of effector protein structural homology.</title>
        <authorList>
            <person name="Moolhuijzen P."/>
            <person name="See P.T."/>
            <person name="Shi G."/>
            <person name="Powell H.R."/>
            <person name="Cockram J."/>
            <person name="Jorgensen L.N."/>
            <person name="Benslimane H."/>
            <person name="Strelkov S.E."/>
            <person name="Turner J."/>
            <person name="Liu Z."/>
            <person name="Moffat C.S."/>
        </authorList>
    </citation>
    <scope>NUCLEOTIDE SEQUENCE</scope>
    <source>
        <strain evidence="3">86-124</strain>
    </source>
</reference>
<proteinExistence type="predicted"/>
<dbReference type="Proteomes" id="UP000249757">
    <property type="component" value="Unassembled WGS sequence"/>
</dbReference>
<keyword evidence="1" id="KW-0175">Coiled coil</keyword>
<accession>A0A2W1GQR6</accession>
<evidence type="ECO:0000313" key="3">
    <source>
        <dbReference type="EMBL" id="KAI1509599.1"/>
    </source>
</evidence>
<organism evidence="3 4">
    <name type="scientific">Pyrenophora tritici-repentis</name>
    <dbReference type="NCBI Taxonomy" id="45151"/>
    <lineage>
        <taxon>Eukaryota</taxon>
        <taxon>Fungi</taxon>
        <taxon>Dikarya</taxon>
        <taxon>Ascomycota</taxon>
        <taxon>Pezizomycotina</taxon>
        <taxon>Dothideomycetes</taxon>
        <taxon>Pleosporomycetidae</taxon>
        <taxon>Pleosporales</taxon>
        <taxon>Pleosporineae</taxon>
        <taxon>Pleosporaceae</taxon>
        <taxon>Pyrenophora</taxon>
    </lineage>
</organism>
<name>A0A2W1GQR6_9PLEO</name>
<dbReference type="AlphaFoldDB" id="A0A2W1GQR6"/>
<evidence type="ECO:0000313" key="4">
    <source>
        <dbReference type="Proteomes" id="UP000249757"/>
    </source>
</evidence>